<feature type="transmembrane region" description="Helical" evidence="1">
    <location>
        <begin position="42"/>
        <end position="62"/>
    </location>
</feature>
<evidence type="ECO:0000313" key="3">
    <source>
        <dbReference type="Proteomes" id="UP001596527"/>
    </source>
</evidence>
<comment type="caution">
    <text evidence="2">The sequence shown here is derived from an EMBL/GenBank/DDBJ whole genome shotgun (WGS) entry which is preliminary data.</text>
</comment>
<name>A0ABW2SIE6_9ACTO</name>
<feature type="transmembrane region" description="Helical" evidence="1">
    <location>
        <begin position="191"/>
        <end position="212"/>
    </location>
</feature>
<dbReference type="Proteomes" id="UP001596527">
    <property type="component" value="Unassembled WGS sequence"/>
</dbReference>
<reference evidence="3" key="1">
    <citation type="journal article" date="2019" name="Int. J. Syst. Evol. Microbiol.">
        <title>The Global Catalogue of Microorganisms (GCM) 10K type strain sequencing project: providing services to taxonomists for standard genome sequencing and annotation.</title>
        <authorList>
            <consortium name="The Broad Institute Genomics Platform"/>
            <consortium name="The Broad Institute Genome Sequencing Center for Infectious Disease"/>
            <person name="Wu L."/>
            <person name="Ma J."/>
        </authorList>
    </citation>
    <scope>NUCLEOTIDE SEQUENCE [LARGE SCALE GENOMIC DNA]</scope>
    <source>
        <strain evidence="3">CCUG 56698</strain>
    </source>
</reference>
<keyword evidence="1" id="KW-1133">Transmembrane helix</keyword>
<sequence length="217" mass="22604">MGRLFAFVRLDASALRGNALSFGLIGLFATAMAWMGSDREPLVAVLVPMALAAFTPMHFFASDERGHLDVLFSVLPIGRRQVVAGRFLGIALLLALIAATSAAAAGLIARVVGAPLPAHDLAAALAMSVAAASVLIGVQVPVYFGLGMARTRAWPQLAILLVFFGGSWAAGRLDGVPQWATQAVGSAWLPPAAMAVAVLVLLVSCAVLTRLYTRRSL</sequence>
<keyword evidence="1" id="KW-0472">Membrane</keyword>
<evidence type="ECO:0000256" key="1">
    <source>
        <dbReference type="SAM" id="Phobius"/>
    </source>
</evidence>
<feature type="transmembrane region" description="Helical" evidence="1">
    <location>
        <begin position="153"/>
        <end position="171"/>
    </location>
</feature>
<dbReference type="RefSeq" id="WP_380971233.1">
    <property type="nucleotide sequence ID" value="NZ_JBHTEF010000001.1"/>
</dbReference>
<gene>
    <name evidence="2" type="ORF">ACFQWG_00720</name>
</gene>
<feature type="transmembrane region" description="Helical" evidence="1">
    <location>
        <begin position="121"/>
        <end position="146"/>
    </location>
</feature>
<feature type="transmembrane region" description="Helical" evidence="1">
    <location>
        <begin position="83"/>
        <end position="109"/>
    </location>
</feature>
<keyword evidence="3" id="KW-1185">Reference proteome</keyword>
<organism evidence="2 3">
    <name type="scientific">Schaalia naturae</name>
    <dbReference type="NCBI Taxonomy" id="635203"/>
    <lineage>
        <taxon>Bacteria</taxon>
        <taxon>Bacillati</taxon>
        <taxon>Actinomycetota</taxon>
        <taxon>Actinomycetes</taxon>
        <taxon>Actinomycetales</taxon>
        <taxon>Actinomycetaceae</taxon>
        <taxon>Schaalia</taxon>
    </lineage>
</organism>
<proteinExistence type="predicted"/>
<evidence type="ECO:0000313" key="2">
    <source>
        <dbReference type="EMBL" id="MFC7579755.1"/>
    </source>
</evidence>
<accession>A0ABW2SIE6</accession>
<keyword evidence="1" id="KW-0812">Transmembrane</keyword>
<protein>
    <submittedName>
        <fullName evidence="2">ABC-2 transporter permease</fullName>
    </submittedName>
</protein>
<dbReference type="InterPro" id="IPR025699">
    <property type="entry name" value="ABC2_memb-like"/>
</dbReference>
<dbReference type="Pfam" id="PF13346">
    <property type="entry name" value="ABC2_membrane_5"/>
    <property type="match status" value="1"/>
</dbReference>
<dbReference type="EMBL" id="JBHTEF010000001">
    <property type="protein sequence ID" value="MFC7579755.1"/>
    <property type="molecule type" value="Genomic_DNA"/>
</dbReference>
<feature type="transmembrane region" description="Helical" evidence="1">
    <location>
        <begin position="20"/>
        <end position="36"/>
    </location>
</feature>